<evidence type="ECO:0000313" key="6">
    <source>
        <dbReference type="Proteomes" id="UP001146351"/>
    </source>
</evidence>
<dbReference type="EMBL" id="JAPQKO010000003">
    <property type="protein sequence ID" value="KAJ5172350.1"/>
    <property type="molecule type" value="Genomic_DNA"/>
</dbReference>
<evidence type="ECO:0000256" key="3">
    <source>
        <dbReference type="SAM" id="MobiDB-lite"/>
    </source>
</evidence>
<dbReference type="GO" id="GO:0004252">
    <property type="term" value="F:serine-type endopeptidase activity"/>
    <property type="evidence" value="ECO:0007669"/>
    <property type="project" value="InterPro"/>
</dbReference>
<evidence type="ECO:0000256" key="1">
    <source>
        <dbReference type="ARBA" id="ARBA00022729"/>
    </source>
</evidence>
<feature type="region of interest" description="Disordered" evidence="3">
    <location>
        <begin position="128"/>
        <end position="149"/>
    </location>
</feature>
<evidence type="ECO:0000313" key="5">
    <source>
        <dbReference type="EMBL" id="KAJ5172350.1"/>
    </source>
</evidence>
<feature type="signal peptide" evidence="4">
    <location>
        <begin position="1"/>
        <end position="21"/>
    </location>
</feature>
<dbReference type="Proteomes" id="UP001146351">
    <property type="component" value="Unassembled WGS sequence"/>
</dbReference>
<accession>A0A9W9I8Q9</accession>
<gene>
    <name evidence="5" type="ORF">N7492_004943</name>
</gene>
<dbReference type="AlphaFoldDB" id="A0A9W9I8Q9"/>
<organism evidence="5 6">
    <name type="scientific">Penicillium capsulatum</name>
    <dbReference type="NCBI Taxonomy" id="69766"/>
    <lineage>
        <taxon>Eukaryota</taxon>
        <taxon>Fungi</taxon>
        <taxon>Dikarya</taxon>
        <taxon>Ascomycota</taxon>
        <taxon>Pezizomycotina</taxon>
        <taxon>Eurotiomycetes</taxon>
        <taxon>Eurotiomycetidae</taxon>
        <taxon>Eurotiales</taxon>
        <taxon>Aspergillaceae</taxon>
        <taxon>Penicillium</taxon>
    </lineage>
</organism>
<name>A0A9W9I8Q9_9EURO</name>
<dbReference type="SUPFAM" id="SSF52743">
    <property type="entry name" value="Subtilisin-like"/>
    <property type="match status" value="1"/>
</dbReference>
<dbReference type="Gene3D" id="3.40.50.200">
    <property type="entry name" value="Peptidase S8/S53 domain"/>
    <property type="match status" value="1"/>
</dbReference>
<keyword evidence="1 4" id="KW-0732">Signal</keyword>
<feature type="region of interest" description="Disordered" evidence="3">
    <location>
        <begin position="401"/>
        <end position="420"/>
    </location>
</feature>
<keyword evidence="2" id="KW-0865">Zymogen</keyword>
<sequence length="420" mass="46512">MRHLFLALIIAFYGLIGLAWAFPSNGLGMESNTHTVAKRSQLNKNDFTHLVVPHDGKDSSAMKDLENTIASITGTTHIHAWASDGQTKWFYAGLDEDQVKKLEGDPRVNYIVENPPVVPSRVEHIESRSDEVDLDVDDPPQIHEPDLSKRDTQQYTFQSGTQLTDLPPDELCILSTPEGLDWRCRSKYYYASEAGEGSELYYIEDVRYFKSIRAFENRLEPPLLTDIFNALPSGQEAPPSGHATCVADKAIGKDNGAAKKSTMKHVRIGLFGGAQIAEAIKTVVEDVKRVNAKRFQQSHNRLLLMALGDNATDDQVTREPYISMRFYISELFHLGVPVVTAPVNDPKNYRNYPSGWVSDDFPLIVVGNSHRTGGIVESSWRGAKVTTYAMGVGVACVGPNNGKGGTSYGESDHPRDFEPI</sequence>
<feature type="compositionally biased region" description="Basic and acidic residues" evidence="3">
    <location>
        <begin position="410"/>
        <end position="420"/>
    </location>
</feature>
<dbReference type="InterPro" id="IPR036852">
    <property type="entry name" value="Peptidase_S8/S53_dom_sf"/>
</dbReference>
<evidence type="ECO:0000256" key="2">
    <source>
        <dbReference type="ARBA" id="ARBA00023145"/>
    </source>
</evidence>
<feature type="compositionally biased region" description="Basic and acidic residues" evidence="3">
    <location>
        <begin position="140"/>
        <end position="149"/>
    </location>
</feature>
<protein>
    <submittedName>
        <fullName evidence="5">Subtilisin-like protein</fullName>
    </submittedName>
</protein>
<feature type="chain" id="PRO_5040827099" evidence="4">
    <location>
        <begin position="22"/>
        <end position="420"/>
    </location>
</feature>
<dbReference type="GO" id="GO:0006508">
    <property type="term" value="P:proteolysis"/>
    <property type="evidence" value="ECO:0007669"/>
    <property type="project" value="InterPro"/>
</dbReference>
<comment type="caution">
    <text evidence="5">The sequence shown here is derived from an EMBL/GenBank/DDBJ whole genome shotgun (WGS) entry which is preliminary data.</text>
</comment>
<proteinExistence type="predicted"/>
<keyword evidence="6" id="KW-1185">Reference proteome</keyword>
<evidence type="ECO:0000256" key="4">
    <source>
        <dbReference type="SAM" id="SignalP"/>
    </source>
</evidence>
<reference evidence="5" key="1">
    <citation type="submission" date="2022-11" db="EMBL/GenBank/DDBJ databases">
        <authorList>
            <person name="Petersen C."/>
        </authorList>
    </citation>
    <scope>NUCLEOTIDE SEQUENCE</scope>
    <source>
        <strain evidence="5">IBT 21917</strain>
    </source>
</reference>
<reference evidence="5" key="2">
    <citation type="journal article" date="2023" name="IMA Fungus">
        <title>Comparative genomic study of the Penicillium genus elucidates a diverse pangenome and 15 lateral gene transfer events.</title>
        <authorList>
            <person name="Petersen C."/>
            <person name="Sorensen T."/>
            <person name="Nielsen M.R."/>
            <person name="Sondergaard T.E."/>
            <person name="Sorensen J.L."/>
            <person name="Fitzpatrick D.A."/>
            <person name="Frisvad J.C."/>
            <person name="Nielsen K.L."/>
        </authorList>
    </citation>
    <scope>NUCLEOTIDE SEQUENCE</scope>
    <source>
        <strain evidence="5">IBT 21917</strain>
    </source>
</reference>